<evidence type="ECO:0000259" key="1">
    <source>
        <dbReference type="PROSITE" id="PS51186"/>
    </source>
</evidence>
<dbReference type="VEuPathDB" id="FungiDB:HMPREF1541_02702"/>
<accession>W2S687</accession>
<organism evidence="2 3">
    <name type="scientific">Cyphellophora europaea (strain CBS 101466)</name>
    <name type="common">Phialophora europaea</name>
    <dbReference type="NCBI Taxonomy" id="1220924"/>
    <lineage>
        <taxon>Eukaryota</taxon>
        <taxon>Fungi</taxon>
        <taxon>Dikarya</taxon>
        <taxon>Ascomycota</taxon>
        <taxon>Pezizomycotina</taxon>
        <taxon>Eurotiomycetes</taxon>
        <taxon>Chaetothyriomycetidae</taxon>
        <taxon>Chaetothyriales</taxon>
        <taxon>Cyphellophoraceae</taxon>
        <taxon>Cyphellophora</taxon>
    </lineage>
</organism>
<dbReference type="STRING" id="1220924.W2S687"/>
<dbReference type="InterPro" id="IPR000182">
    <property type="entry name" value="GNAT_dom"/>
</dbReference>
<evidence type="ECO:0000313" key="2">
    <source>
        <dbReference type="EMBL" id="ETN43543.1"/>
    </source>
</evidence>
<dbReference type="EMBL" id="KB822718">
    <property type="protein sequence ID" value="ETN43543.1"/>
    <property type="molecule type" value="Genomic_DNA"/>
</dbReference>
<gene>
    <name evidence="2" type="ORF">HMPREF1541_02702</name>
</gene>
<dbReference type="HOGENOM" id="CLU_013985_4_1_1"/>
<sequence length="180" mass="20167">MAVDIRPARQEDLSEVSSIYTHYVLNTVAAFLIQKPPATYIASRFEAARSRNLPYLVAVNQATGKILGYSYASGFRGFMIGYGHSVEISVFCHPEYCSQGIGSKLMLRLLSELKQAKHVTHEVGYEDSPQEFQVQKLLAIMAVDDEAPNGGLDLRDWYVNKWGFEQVGRLKGVGYKRGRT</sequence>
<dbReference type="Proteomes" id="UP000030752">
    <property type="component" value="Unassembled WGS sequence"/>
</dbReference>
<feature type="domain" description="N-acetyltransferase" evidence="1">
    <location>
        <begin position="3"/>
        <end position="180"/>
    </location>
</feature>
<dbReference type="SUPFAM" id="SSF55729">
    <property type="entry name" value="Acyl-CoA N-acyltransferases (Nat)"/>
    <property type="match status" value="1"/>
</dbReference>
<evidence type="ECO:0000313" key="3">
    <source>
        <dbReference type="Proteomes" id="UP000030752"/>
    </source>
</evidence>
<name>W2S687_CYPE1</name>
<dbReference type="GO" id="GO:0016747">
    <property type="term" value="F:acyltransferase activity, transferring groups other than amino-acyl groups"/>
    <property type="evidence" value="ECO:0007669"/>
    <property type="project" value="InterPro"/>
</dbReference>
<dbReference type="OrthoDB" id="2129362at2759"/>
<dbReference type="AlphaFoldDB" id="W2S687"/>
<dbReference type="PROSITE" id="PS51186">
    <property type="entry name" value="GNAT"/>
    <property type="match status" value="1"/>
</dbReference>
<dbReference type="InParanoid" id="W2S687"/>
<reference evidence="2 3" key="1">
    <citation type="submission" date="2013-03" db="EMBL/GenBank/DDBJ databases">
        <title>The Genome Sequence of Phialophora europaea CBS 101466.</title>
        <authorList>
            <consortium name="The Broad Institute Genomics Platform"/>
            <person name="Cuomo C."/>
            <person name="de Hoog S."/>
            <person name="Gorbushina A."/>
            <person name="Walker B."/>
            <person name="Young S.K."/>
            <person name="Zeng Q."/>
            <person name="Gargeya S."/>
            <person name="Fitzgerald M."/>
            <person name="Haas B."/>
            <person name="Abouelleil A."/>
            <person name="Allen A.W."/>
            <person name="Alvarado L."/>
            <person name="Arachchi H.M."/>
            <person name="Berlin A.M."/>
            <person name="Chapman S.B."/>
            <person name="Gainer-Dewar J."/>
            <person name="Goldberg J."/>
            <person name="Griggs A."/>
            <person name="Gujja S."/>
            <person name="Hansen M."/>
            <person name="Howarth C."/>
            <person name="Imamovic A."/>
            <person name="Ireland A."/>
            <person name="Larimer J."/>
            <person name="McCowan C."/>
            <person name="Murphy C."/>
            <person name="Pearson M."/>
            <person name="Poon T.W."/>
            <person name="Priest M."/>
            <person name="Roberts A."/>
            <person name="Saif S."/>
            <person name="Shea T."/>
            <person name="Sisk P."/>
            <person name="Sykes S."/>
            <person name="Wortman J."/>
            <person name="Nusbaum C."/>
            <person name="Birren B."/>
        </authorList>
    </citation>
    <scope>NUCLEOTIDE SEQUENCE [LARGE SCALE GENOMIC DNA]</scope>
    <source>
        <strain evidence="2 3">CBS 101466</strain>
    </source>
</reference>
<dbReference type="GeneID" id="19970041"/>
<dbReference type="eggNOG" id="ENOG502S5BC">
    <property type="taxonomic scope" value="Eukaryota"/>
</dbReference>
<dbReference type="Gene3D" id="3.40.630.30">
    <property type="match status" value="1"/>
</dbReference>
<dbReference type="Pfam" id="PF00583">
    <property type="entry name" value="Acetyltransf_1"/>
    <property type="match status" value="1"/>
</dbReference>
<protein>
    <recommendedName>
        <fullName evidence="1">N-acetyltransferase domain-containing protein</fullName>
    </recommendedName>
</protein>
<proteinExistence type="predicted"/>
<dbReference type="CDD" id="cd04301">
    <property type="entry name" value="NAT_SF"/>
    <property type="match status" value="1"/>
</dbReference>
<keyword evidence="3" id="KW-1185">Reference proteome</keyword>
<dbReference type="RefSeq" id="XP_008715279.1">
    <property type="nucleotide sequence ID" value="XM_008717057.1"/>
</dbReference>
<dbReference type="InterPro" id="IPR016181">
    <property type="entry name" value="Acyl_CoA_acyltransferase"/>
</dbReference>